<name>A0A1X0I063_9MYCO</name>
<keyword evidence="3" id="KW-1185">Reference proteome</keyword>
<dbReference type="RefSeq" id="WP_142275314.1">
    <property type="nucleotide sequence ID" value="NZ_MVIE01000129.1"/>
</dbReference>
<feature type="domain" description="AMP-dependent synthetase/ligase" evidence="1">
    <location>
        <begin position="1"/>
        <end position="135"/>
    </location>
</feature>
<feature type="non-terminal residue" evidence="2">
    <location>
        <position position="1"/>
    </location>
</feature>
<dbReference type="GO" id="GO:0031177">
    <property type="term" value="F:phosphopantetheine binding"/>
    <property type="evidence" value="ECO:0007669"/>
    <property type="project" value="TreeGrafter"/>
</dbReference>
<dbReference type="Gene3D" id="3.40.50.980">
    <property type="match status" value="2"/>
</dbReference>
<dbReference type="PANTHER" id="PTHR45527:SF14">
    <property type="entry name" value="PLIPASTATIN SYNTHASE SUBUNIT B"/>
    <property type="match status" value="1"/>
</dbReference>
<evidence type="ECO:0000313" key="3">
    <source>
        <dbReference type="Proteomes" id="UP000192513"/>
    </source>
</evidence>
<organism evidence="2 3">
    <name type="scientific">Mycobacterium paraseoulense</name>
    <dbReference type="NCBI Taxonomy" id="590652"/>
    <lineage>
        <taxon>Bacteria</taxon>
        <taxon>Bacillati</taxon>
        <taxon>Actinomycetota</taxon>
        <taxon>Actinomycetes</taxon>
        <taxon>Mycobacteriales</taxon>
        <taxon>Mycobacteriaceae</taxon>
        <taxon>Mycobacterium</taxon>
    </lineage>
</organism>
<dbReference type="GO" id="GO:0043041">
    <property type="term" value="P:amino acid activation for nonribosomal peptide biosynthetic process"/>
    <property type="evidence" value="ECO:0007669"/>
    <property type="project" value="TreeGrafter"/>
</dbReference>
<accession>A0A1X0I063</accession>
<gene>
    <name evidence="2" type="ORF">BST39_28725</name>
</gene>
<dbReference type="OrthoDB" id="2472181at2"/>
<dbReference type="InterPro" id="IPR000873">
    <property type="entry name" value="AMP-dep_synth/lig_dom"/>
</dbReference>
<dbReference type="Pfam" id="PF00501">
    <property type="entry name" value="AMP-binding"/>
    <property type="match status" value="1"/>
</dbReference>
<evidence type="ECO:0000259" key="1">
    <source>
        <dbReference type="Pfam" id="PF00501"/>
    </source>
</evidence>
<dbReference type="GO" id="GO:0044550">
    <property type="term" value="P:secondary metabolite biosynthetic process"/>
    <property type="evidence" value="ECO:0007669"/>
    <property type="project" value="TreeGrafter"/>
</dbReference>
<dbReference type="InterPro" id="IPR020845">
    <property type="entry name" value="AMP-binding_CS"/>
</dbReference>
<sequence length="135" mass="14306">KTGAAYLPVDPGLPTARIDFMLADAAPIAAVTAADVRSRLDETDLAVIDIDDPAAETRPSDALPAPSPEDIAYIIYTSGTTGVPKGVAVAHRNVTELLDSVNDELALGRVWSQCHSLAFDFSVWEIFGSLLRGAR</sequence>
<dbReference type="InterPro" id="IPR020459">
    <property type="entry name" value="AMP-binding"/>
</dbReference>
<dbReference type="PROSITE" id="PS00455">
    <property type="entry name" value="AMP_BINDING"/>
    <property type="match status" value="1"/>
</dbReference>
<dbReference type="SUPFAM" id="SSF56801">
    <property type="entry name" value="Acetyl-CoA synthetase-like"/>
    <property type="match status" value="1"/>
</dbReference>
<dbReference type="PANTHER" id="PTHR45527">
    <property type="entry name" value="NONRIBOSOMAL PEPTIDE SYNTHETASE"/>
    <property type="match status" value="1"/>
</dbReference>
<reference evidence="2 3" key="1">
    <citation type="submission" date="2017-02" db="EMBL/GenBank/DDBJ databases">
        <title>The new phylogeny of genus Mycobacterium.</title>
        <authorList>
            <person name="Tortoli E."/>
            <person name="Trovato A."/>
            <person name="Cirillo D.M."/>
        </authorList>
    </citation>
    <scope>NUCLEOTIDE SEQUENCE [LARGE SCALE GENOMIC DNA]</scope>
    <source>
        <strain evidence="2 3">DSM 45000</strain>
    </source>
</reference>
<comment type="caution">
    <text evidence="2">The sequence shown here is derived from an EMBL/GenBank/DDBJ whole genome shotgun (WGS) entry which is preliminary data.</text>
</comment>
<dbReference type="EMBL" id="MVIE01000129">
    <property type="protein sequence ID" value="ORB32111.1"/>
    <property type="molecule type" value="Genomic_DNA"/>
</dbReference>
<dbReference type="Proteomes" id="UP000192513">
    <property type="component" value="Unassembled WGS sequence"/>
</dbReference>
<dbReference type="STRING" id="590652.BST39_28725"/>
<dbReference type="AlphaFoldDB" id="A0A1X0I063"/>
<evidence type="ECO:0000313" key="2">
    <source>
        <dbReference type="EMBL" id="ORB32111.1"/>
    </source>
</evidence>
<dbReference type="PRINTS" id="PR00154">
    <property type="entry name" value="AMPBINDING"/>
</dbReference>
<protein>
    <recommendedName>
        <fullName evidence="1">AMP-dependent synthetase/ligase domain-containing protein</fullName>
    </recommendedName>
</protein>
<dbReference type="GO" id="GO:0005829">
    <property type="term" value="C:cytosol"/>
    <property type="evidence" value="ECO:0007669"/>
    <property type="project" value="TreeGrafter"/>
</dbReference>
<feature type="non-terminal residue" evidence="2">
    <location>
        <position position="135"/>
    </location>
</feature>
<proteinExistence type="predicted"/>